<name>A0A7X1AYL6_9BACT</name>
<proteinExistence type="predicted"/>
<evidence type="ECO:0000313" key="1">
    <source>
        <dbReference type="EMBL" id="MBC2602324.1"/>
    </source>
</evidence>
<evidence type="ECO:0000313" key="2">
    <source>
        <dbReference type="Proteomes" id="UP000525652"/>
    </source>
</evidence>
<gene>
    <name evidence="1" type="ORF">H5P30_11100</name>
</gene>
<protein>
    <recommendedName>
        <fullName evidence="3">Porin family protein</fullName>
    </recommendedName>
</protein>
<accession>A0A7X1AYL6</accession>
<dbReference type="Proteomes" id="UP000525652">
    <property type="component" value="Unassembled WGS sequence"/>
</dbReference>
<dbReference type="EMBL" id="JACHVA010000086">
    <property type="protein sequence ID" value="MBC2602324.1"/>
    <property type="molecule type" value="Genomic_DNA"/>
</dbReference>
<sequence>MITQNYGTHRLGVGANYWVSLSDIDVDDVDDNGFSYLISYQYWKNLVGFEADVEFLPDRFGESAWAPEAYILFGEGIYVAAGIGWINEDGDWQDKPFYALRMGFDFELFASFYLDLSANYRFNDTADLKNSDTKVDTDTIFLGASLRYAF</sequence>
<keyword evidence="2" id="KW-1185">Reference proteome</keyword>
<dbReference type="SUPFAM" id="SSF56925">
    <property type="entry name" value="OMPA-like"/>
    <property type="match status" value="1"/>
</dbReference>
<dbReference type="AlphaFoldDB" id="A0A7X1AYL6"/>
<organism evidence="1 2">
    <name type="scientific">Puniceicoccus vermicola</name>
    <dbReference type="NCBI Taxonomy" id="388746"/>
    <lineage>
        <taxon>Bacteria</taxon>
        <taxon>Pseudomonadati</taxon>
        <taxon>Verrucomicrobiota</taxon>
        <taxon>Opitutia</taxon>
        <taxon>Puniceicoccales</taxon>
        <taxon>Puniceicoccaceae</taxon>
        <taxon>Puniceicoccus</taxon>
    </lineage>
</organism>
<evidence type="ECO:0008006" key="3">
    <source>
        <dbReference type="Google" id="ProtNLM"/>
    </source>
</evidence>
<dbReference type="InterPro" id="IPR011250">
    <property type="entry name" value="OMP/PagP_B-barrel"/>
</dbReference>
<reference evidence="1 2" key="1">
    <citation type="submission" date="2020-07" db="EMBL/GenBank/DDBJ databases">
        <authorList>
            <person name="Feng X."/>
        </authorList>
    </citation>
    <scope>NUCLEOTIDE SEQUENCE [LARGE SCALE GENOMIC DNA]</scope>
    <source>
        <strain evidence="1 2">JCM14086</strain>
    </source>
</reference>
<comment type="caution">
    <text evidence="1">The sequence shown here is derived from an EMBL/GenBank/DDBJ whole genome shotgun (WGS) entry which is preliminary data.</text>
</comment>